<dbReference type="EMBL" id="CP006868">
    <property type="protein sequence ID" value="UXD21628.1"/>
    <property type="molecule type" value="Genomic_DNA"/>
</dbReference>
<comment type="function">
    <text evidence="6">One of the primary rRNA binding proteins, it binds directly to 16S rRNA central domain where it helps coordinate assembly of the platform of the 30S subunit.</text>
</comment>
<evidence type="ECO:0000256" key="7">
    <source>
        <dbReference type="RuleBase" id="RU003660"/>
    </source>
</evidence>
<gene>
    <name evidence="6" type="primary">rps8</name>
    <name evidence="8" type="ORF">IPA_06025</name>
</gene>
<keyword evidence="5 6" id="KW-0687">Ribonucleoprotein</keyword>
<reference evidence="8" key="1">
    <citation type="submission" date="2013-11" db="EMBL/GenBank/DDBJ databases">
        <title>Comparative genomics of Ignicoccus.</title>
        <authorList>
            <person name="Podar M."/>
        </authorList>
    </citation>
    <scope>NUCLEOTIDE SEQUENCE</scope>
    <source>
        <strain evidence="8">DSM 13166</strain>
    </source>
</reference>
<comment type="subunit">
    <text evidence="6">Part of the 30S ribosomal subunit.</text>
</comment>
<dbReference type="GO" id="GO:0003735">
    <property type="term" value="F:structural constituent of ribosome"/>
    <property type="evidence" value="ECO:0007669"/>
    <property type="project" value="InterPro"/>
</dbReference>
<dbReference type="AlphaFoldDB" id="A0A977KAT1"/>
<evidence type="ECO:0000256" key="4">
    <source>
        <dbReference type="ARBA" id="ARBA00022980"/>
    </source>
</evidence>
<keyword evidence="4 6" id="KW-0689">Ribosomal protein</keyword>
<dbReference type="SUPFAM" id="SSF56047">
    <property type="entry name" value="Ribosomal protein S8"/>
    <property type="match status" value="1"/>
</dbReference>
<name>A0A977KAT1_9CREN</name>
<protein>
    <recommendedName>
        <fullName evidence="6">Small ribosomal subunit protein uS8</fullName>
    </recommendedName>
</protein>
<evidence type="ECO:0000313" key="9">
    <source>
        <dbReference type="Proteomes" id="UP001063698"/>
    </source>
</evidence>
<keyword evidence="9" id="KW-1185">Reference proteome</keyword>
<dbReference type="InterPro" id="IPR047863">
    <property type="entry name" value="Ribosomal_uS8_CS"/>
</dbReference>
<dbReference type="PROSITE" id="PS00053">
    <property type="entry name" value="RIBOSOMAL_S8"/>
    <property type="match status" value="1"/>
</dbReference>
<proteinExistence type="inferred from homology"/>
<accession>A0A977KAT1</accession>
<evidence type="ECO:0000256" key="6">
    <source>
        <dbReference type="HAMAP-Rule" id="MF_01302"/>
    </source>
</evidence>
<dbReference type="FunFam" id="3.30.1370.30:FF:000001">
    <property type="entry name" value="40S ribosomal protein S15a"/>
    <property type="match status" value="1"/>
</dbReference>
<dbReference type="HAMAP" id="MF_01302_A">
    <property type="entry name" value="Ribosomal_uS8_A"/>
    <property type="match status" value="1"/>
</dbReference>
<dbReference type="GO" id="GO:0019843">
    <property type="term" value="F:rRNA binding"/>
    <property type="evidence" value="ECO:0007669"/>
    <property type="project" value="UniProtKB-UniRule"/>
</dbReference>
<dbReference type="GO" id="GO:0006412">
    <property type="term" value="P:translation"/>
    <property type="evidence" value="ECO:0007669"/>
    <property type="project" value="UniProtKB-UniRule"/>
</dbReference>
<dbReference type="NCBIfam" id="NF003115">
    <property type="entry name" value="PRK04034.1"/>
    <property type="match status" value="1"/>
</dbReference>
<dbReference type="Gene3D" id="3.30.1490.10">
    <property type="match status" value="1"/>
</dbReference>
<comment type="similarity">
    <text evidence="1 6 7">Belongs to the universal ribosomal protein uS8 family.</text>
</comment>
<evidence type="ECO:0000313" key="8">
    <source>
        <dbReference type="EMBL" id="UXD21628.1"/>
    </source>
</evidence>
<dbReference type="InterPro" id="IPR035987">
    <property type="entry name" value="Ribosomal_uS8_sf"/>
</dbReference>
<dbReference type="InterPro" id="IPR000630">
    <property type="entry name" value="Ribosomal_uS8"/>
</dbReference>
<evidence type="ECO:0000256" key="5">
    <source>
        <dbReference type="ARBA" id="ARBA00023274"/>
    </source>
</evidence>
<dbReference type="PANTHER" id="PTHR11758">
    <property type="entry name" value="40S RIBOSOMAL PROTEIN S15A"/>
    <property type="match status" value="1"/>
</dbReference>
<keyword evidence="2 6" id="KW-0699">rRNA-binding</keyword>
<dbReference type="GO" id="GO:0005840">
    <property type="term" value="C:ribosome"/>
    <property type="evidence" value="ECO:0007669"/>
    <property type="project" value="UniProtKB-KW"/>
</dbReference>
<dbReference type="KEGG" id="ipc:IPA_06025"/>
<dbReference type="Proteomes" id="UP001063698">
    <property type="component" value="Chromosome"/>
</dbReference>
<organism evidence="8 9">
    <name type="scientific">Ignicoccus pacificus DSM 13166</name>
    <dbReference type="NCBI Taxonomy" id="940294"/>
    <lineage>
        <taxon>Archaea</taxon>
        <taxon>Thermoproteota</taxon>
        <taxon>Thermoprotei</taxon>
        <taxon>Desulfurococcales</taxon>
        <taxon>Desulfurococcaceae</taxon>
        <taxon>Ignicoccus</taxon>
    </lineage>
</organism>
<dbReference type="Pfam" id="PF00410">
    <property type="entry name" value="Ribosomal_S8"/>
    <property type="match status" value="1"/>
</dbReference>
<dbReference type="GO" id="GO:1990904">
    <property type="term" value="C:ribonucleoprotein complex"/>
    <property type="evidence" value="ECO:0007669"/>
    <property type="project" value="UniProtKB-KW"/>
</dbReference>
<evidence type="ECO:0000256" key="2">
    <source>
        <dbReference type="ARBA" id="ARBA00022730"/>
    </source>
</evidence>
<keyword evidence="3 6" id="KW-0694">RNA-binding</keyword>
<evidence type="ECO:0000256" key="3">
    <source>
        <dbReference type="ARBA" id="ARBA00022884"/>
    </source>
</evidence>
<evidence type="ECO:0000256" key="1">
    <source>
        <dbReference type="ARBA" id="ARBA00006471"/>
    </source>
</evidence>
<sequence length="136" mass="15485">MRAMVMLDPLANALNTIYANEVRGNKEAIIMPASKLIANVLRVMQREGYIGEFEYIDDGRWGKIRVQLLGRINKCGAIKPRQSLSYRELLRLPEWVRRFLPSKDVGVLILSTPQGLMTHKEAIEKRVGGIVLAYVY</sequence>
<dbReference type="Gene3D" id="3.30.1370.30">
    <property type="match status" value="1"/>
</dbReference>